<dbReference type="PANTHER" id="PTHR30572:SF18">
    <property type="entry name" value="ABC-TYPE MACROLIDE FAMILY EXPORT SYSTEM PERMEASE COMPONENT 2"/>
    <property type="match status" value="1"/>
</dbReference>
<evidence type="ECO:0000259" key="7">
    <source>
        <dbReference type="PROSITE" id="PS50112"/>
    </source>
</evidence>
<dbReference type="InterPro" id="IPR025857">
    <property type="entry name" value="MacB_PCD"/>
</dbReference>
<dbReference type="InterPro" id="IPR050250">
    <property type="entry name" value="Macrolide_Exporter_MacB"/>
</dbReference>
<dbReference type="AlphaFoldDB" id="A0AAP2E1I5"/>
<evidence type="ECO:0000313" key="8">
    <source>
        <dbReference type="EMBL" id="MBT1709804.1"/>
    </source>
</evidence>
<feature type="transmembrane region" description="Helical" evidence="6">
    <location>
        <begin position="767"/>
        <end position="789"/>
    </location>
</feature>
<evidence type="ECO:0000256" key="1">
    <source>
        <dbReference type="ARBA" id="ARBA00004651"/>
    </source>
</evidence>
<keyword evidence="9" id="KW-1185">Reference proteome</keyword>
<feature type="transmembrane region" description="Helical" evidence="6">
    <location>
        <begin position="384"/>
        <end position="408"/>
    </location>
</feature>
<dbReference type="RefSeq" id="WP_254085382.1">
    <property type="nucleotide sequence ID" value="NZ_JAHESE010000016.1"/>
</dbReference>
<feature type="transmembrane region" description="Helical" evidence="6">
    <location>
        <begin position="21"/>
        <end position="41"/>
    </location>
</feature>
<dbReference type="GO" id="GO:0005886">
    <property type="term" value="C:plasma membrane"/>
    <property type="evidence" value="ECO:0007669"/>
    <property type="project" value="UniProtKB-SubCell"/>
</dbReference>
<feature type="transmembrane region" description="Helical" evidence="6">
    <location>
        <begin position="337"/>
        <end position="364"/>
    </location>
</feature>
<keyword evidence="3 6" id="KW-0812">Transmembrane</keyword>
<dbReference type="Proteomes" id="UP001319080">
    <property type="component" value="Unassembled WGS sequence"/>
</dbReference>
<dbReference type="PROSITE" id="PS50112">
    <property type="entry name" value="PAS"/>
    <property type="match status" value="1"/>
</dbReference>
<feature type="transmembrane region" description="Helical" evidence="6">
    <location>
        <begin position="290"/>
        <end position="310"/>
    </location>
</feature>
<keyword evidence="4 6" id="KW-1133">Transmembrane helix</keyword>
<protein>
    <submittedName>
        <fullName evidence="8">ABC transporter permease</fullName>
    </submittedName>
</protein>
<dbReference type="Pfam" id="PF12704">
    <property type="entry name" value="MacB_PCD"/>
    <property type="match status" value="2"/>
</dbReference>
<dbReference type="PANTHER" id="PTHR30572">
    <property type="entry name" value="MEMBRANE COMPONENT OF TRANSPORTER-RELATED"/>
    <property type="match status" value="1"/>
</dbReference>
<proteinExistence type="predicted"/>
<comment type="subcellular location">
    <subcellularLocation>
        <location evidence="1">Cell membrane</location>
        <topology evidence="1">Multi-pass membrane protein</topology>
    </subcellularLocation>
</comment>
<evidence type="ECO:0000256" key="6">
    <source>
        <dbReference type="SAM" id="Phobius"/>
    </source>
</evidence>
<feature type="domain" description="PAS" evidence="7">
    <location>
        <begin position="568"/>
        <end position="591"/>
    </location>
</feature>
<dbReference type="GO" id="GO:0022857">
    <property type="term" value="F:transmembrane transporter activity"/>
    <property type="evidence" value="ECO:0007669"/>
    <property type="project" value="TreeGrafter"/>
</dbReference>
<reference evidence="8 9" key="1">
    <citation type="submission" date="2021-05" db="EMBL/GenBank/DDBJ databases">
        <title>A Polyphasic approach of four new species of the genus Ohtaekwangia: Ohtaekwangia histidinii sp. nov., Ohtaekwangia cretensis sp. nov., Ohtaekwangia indiensis sp. nov., Ohtaekwangia reichenbachii sp. nov. from diverse environment.</title>
        <authorList>
            <person name="Octaviana S."/>
        </authorList>
    </citation>
    <scope>NUCLEOTIDE SEQUENCE [LARGE SCALE GENOMIC DNA]</scope>
    <source>
        <strain evidence="8 9">PWU5</strain>
    </source>
</reference>
<keyword evidence="5 6" id="KW-0472">Membrane</keyword>
<dbReference type="InterPro" id="IPR000014">
    <property type="entry name" value="PAS"/>
</dbReference>
<organism evidence="8 9">
    <name type="scientific">Dawidia cretensis</name>
    <dbReference type="NCBI Taxonomy" id="2782350"/>
    <lineage>
        <taxon>Bacteria</taxon>
        <taxon>Pseudomonadati</taxon>
        <taxon>Bacteroidota</taxon>
        <taxon>Cytophagia</taxon>
        <taxon>Cytophagales</taxon>
        <taxon>Chryseotaleaceae</taxon>
        <taxon>Dawidia</taxon>
    </lineage>
</organism>
<feature type="transmembrane region" description="Helical" evidence="6">
    <location>
        <begin position="682"/>
        <end position="704"/>
    </location>
</feature>
<sequence>MLRNYIILAWRNILRSKVYSSINISGLSLGITCCLLLALYIQDEMAYDQHHERLGDLYRIYTHFDRDIGFGQSDIDGISPPIAPAVRAEVPEIEVAARYVDAGKQSLFIYGDKTFYESDGIVADSTLFDLLTYEFLEGNPHHALDDPNTVVINDHLAQKLFDDEPALNKLVQIDRQGAPVTFKVTGVIKDQKKSFQHINFVTSLSSDGLSRDLVSQELMDEWAGENFFGGLIRLAPGSDVKTVEAKMNAVLIKYGSEDMKALGFQKTLMLEPIRDVYLYSPIGRSPRIQYIYVIASIATFILVLACINFMNLSTARAGKRAAEIGIRKVMGAFRSTLIRHILGEAMVIVLLAIVISIMLVQLALPFFNYLTNKTISFNSGNVGYFAVALIILTVITGLLAGSYPAFYLSSFQPAQVLKGKLALSNNTGLLRRSLVIFQFLIAITLVSGMIIISRQLSYMQNKSLGFDAEAKIVLPLRTAEARGRYEGLRNELLKYEAVEKVSAARFMPGSRVFGDMIFYTEGGSMETGRTNFRNEVDQGYIELLDIPMVAGRTFTSNRKMESQNKVVINRASAKQYGYEPEEMLGKNLYFDWGKKYTFEVIGVMEDYHHISVREEIKPLIFVMPDTIGRYEVMVASLRSRGDFQKAVAGIEKIWKAQVDNTPFEYSFLDENVQKQYDDDRRVSSIITVFTCMAVLISCLGLYGLSTYMAERRFKEIGVRKVMGASVKQIVTLMSSEFIKLVLVALVLSVPLSWYLMDLWLQGFAYRISIDVLIFVYAGSIALIIALITVSFESLKAASANPLNALRNE</sequence>
<gene>
    <name evidence="8" type="ORF">KK062_16285</name>
</gene>
<evidence type="ECO:0000256" key="4">
    <source>
        <dbReference type="ARBA" id="ARBA00022989"/>
    </source>
</evidence>
<evidence type="ECO:0000256" key="3">
    <source>
        <dbReference type="ARBA" id="ARBA00022692"/>
    </source>
</evidence>
<name>A0AAP2E1I5_9BACT</name>
<keyword evidence="2" id="KW-1003">Cell membrane</keyword>
<evidence type="ECO:0000256" key="5">
    <source>
        <dbReference type="ARBA" id="ARBA00023136"/>
    </source>
</evidence>
<comment type="caution">
    <text evidence="8">The sequence shown here is derived from an EMBL/GenBank/DDBJ whole genome shotgun (WGS) entry which is preliminary data.</text>
</comment>
<dbReference type="Pfam" id="PF02687">
    <property type="entry name" value="FtsX"/>
    <property type="match status" value="2"/>
</dbReference>
<accession>A0AAP2E1I5</accession>
<evidence type="ECO:0000313" key="9">
    <source>
        <dbReference type="Proteomes" id="UP001319080"/>
    </source>
</evidence>
<dbReference type="InterPro" id="IPR003838">
    <property type="entry name" value="ABC3_permease_C"/>
</dbReference>
<feature type="transmembrane region" description="Helical" evidence="6">
    <location>
        <begin position="737"/>
        <end position="755"/>
    </location>
</feature>
<dbReference type="EMBL" id="JAHESE010000016">
    <property type="protein sequence ID" value="MBT1709804.1"/>
    <property type="molecule type" value="Genomic_DNA"/>
</dbReference>
<evidence type="ECO:0000256" key="2">
    <source>
        <dbReference type="ARBA" id="ARBA00022475"/>
    </source>
</evidence>
<feature type="transmembrane region" description="Helical" evidence="6">
    <location>
        <begin position="429"/>
        <end position="452"/>
    </location>
</feature>